<organism evidence="2 3">
    <name type="scientific">Maccoyibacter intestinihominis</name>
    <dbReference type="NCBI Taxonomy" id="3133499"/>
    <lineage>
        <taxon>Bacteria</taxon>
        <taxon>Bacillati</taxon>
        <taxon>Bacillota</taxon>
        <taxon>Clostridia</taxon>
        <taxon>Lachnospirales</taxon>
        <taxon>Lachnospiraceae</taxon>
        <taxon>Maccoyibacter</taxon>
    </lineage>
</organism>
<keyword evidence="3" id="KW-1185">Reference proteome</keyword>
<feature type="transmembrane region" description="Helical" evidence="1">
    <location>
        <begin position="61"/>
        <end position="79"/>
    </location>
</feature>
<name>A0ABV1HDV3_9FIRM</name>
<sequence>MHYEFYIDVYIVTNFFFDYLTLFLIREVRRKQTKTGRMAVMALLGVLSVAASMLLLKNAGIYKILVHLLINPLMFYFCFQQKSIREFLTDYAAGYLIMLLLGGSVEWLCRLLGQRNLFGWVMGGIAGVVTIFLLLFQDRKEEEKIYDIRVCHKGKEVSTKGFFDTGNLLMDPYSNLPVSLIEKNTLEMLTGEEPVLYRYIPFVSLGEEHGMVQAVILDSLYIKKEKKEIAIQPAVFAIVEEKFLKDSTYRIILNGRLW</sequence>
<dbReference type="EMBL" id="JBBMEX010000007">
    <property type="protein sequence ID" value="MEQ2557892.1"/>
    <property type="molecule type" value="Genomic_DNA"/>
</dbReference>
<reference evidence="2 3" key="1">
    <citation type="submission" date="2024-03" db="EMBL/GenBank/DDBJ databases">
        <title>Human intestinal bacterial collection.</title>
        <authorList>
            <person name="Pauvert C."/>
            <person name="Hitch T.C.A."/>
            <person name="Clavel T."/>
        </authorList>
    </citation>
    <scope>NUCLEOTIDE SEQUENCE [LARGE SCALE GENOMIC DNA]</scope>
    <source>
        <strain evidence="2 3">CLA-AA-H185</strain>
    </source>
</reference>
<feature type="transmembrane region" description="Helical" evidence="1">
    <location>
        <begin position="6"/>
        <end position="25"/>
    </location>
</feature>
<keyword evidence="1" id="KW-1133">Transmembrane helix</keyword>
<dbReference type="Pfam" id="PF03419">
    <property type="entry name" value="Peptidase_U4"/>
    <property type="match status" value="1"/>
</dbReference>
<evidence type="ECO:0000313" key="3">
    <source>
        <dbReference type="Proteomes" id="UP001454489"/>
    </source>
</evidence>
<evidence type="ECO:0000256" key="1">
    <source>
        <dbReference type="SAM" id="Phobius"/>
    </source>
</evidence>
<dbReference type="InterPro" id="IPR005081">
    <property type="entry name" value="SpoIIGA"/>
</dbReference>
<dbReference type="Proteomes" id="UP001454489">
    <property type="component" value="Unassembled WGS sequence"/>
</dbReference>
<comment type="caution">
    <text evidence="2">The sequence shown here is derived from an EMBL/GenBank/DDBJ whole genome shotgun (WGS) entry which is preliminary data.</text>
</comment>
<keyword evidence="1" id="KW-0812">Transmembrane</keyword>
<accession>A0ABV1HDV3</accession>
<proteinExistence type="predicted"/>
<dbReference type="RefSeq" id="WP_353530890.1">
    <property type="nucleotide sequence ID" value="NZ_JBBMEX010000007.1"/>
</dbReference>
<feature type="transmembrane region" description="Helical" evidence="1">
    <location>
        <begin position="117"/>
        <end position="136"/>
    </location>
</feature>
<keyword evidence="1" id="KW-0472">Membrane</keyword>
<protein>
    <submittedName>
        <fullName evidence="2">Sigma-E processing peptidase SpoIIGA</fullName>
    </submittedName>
</protein>
<evidence type="ECO:0000313" key="2">
    <source>
        <dbReference type="EMBL" id="MEQ2557892.1"/>
    </source>
</evidence>
<feature type="transmembrane region" description="Helical" evidence="1">
    <location>
        <begin position="88"/>
        <end position="105"/>
    </location>
</feature>
<feature type="transmembrane region" description="Helical" evidence="1">
    <location>
        <begin position="37"/>
        <end position="55"/>
    </location>
</feature>
<gene>
    <name evidence="2" type="ORF">WMO43_08430</name>
</gene>